<dbReference type="Proteomes" id="UP001295684">
    <property type="component" value="Unassembled WGS sequence"/>
</dbReference>
<organism evidence="1 2">
    <name type="scientific">Euplotes crassus</name>
    <dbReference type="NCBI Taxonomy" id="5936"/>
    <lineage>
        <taxon>Eukaryota</taxon>
        <taxon>Sar</taxon>
        <taxon>Alveolata</taxon>
        <taxon>Ciliophora</taxon>
        <taxon>Intramacronucleata</taxon>
        <taxon>Spirotrichea</taxon>
        <taxon>Hypotrichia</taxon>
        <taxon>Euplotida</taxon>
        <taxon>Euplotidae</taxon>
        <taxon>Moneuplotes</taxon>
    </lineage>
</organism>
<proteinExistence type="predicted"/>
<name>A0AAD2D5P6_EUPCR</name>
<sequence length="130" mass="12803">MATAMSAVVEAGLAGGLYGERLVGDRLVGGGLYDGYYNGLGGYYGAHEAYGAYGAPVIGAGVVGERVVAAPAVAAGVVGERVVGAGLYDGLYGGYGPYYGEAYGAYGAYGAPVVGGAVVADGYVGRPRFV</sequence>
<dbReference type="EMBL" id="CAMPGE010024341">
    <property type="protein sequence ID" value="CAI2382189.1"/>
    <property type="molecule type" value="Genomic_DNA"/>
</dbReference>
<dbReference type="AlphaFoldDB" id="A0AAD2D5P6"/>
<evidence type="ECO:0000313" key="1">
    <source>
        <dbReference type="EMBL" id="CAI2382189.1"/>
    </source>
</evidence>
<keyword evidence="2" id="KW-1185">Reference proteome</keyword>
<comment type="caution">
    <text evidence="1">The sequence shown here is derived from an EMBL/GenBank/DDBJ whole genome shotgun (WGS) entry which is preliminary data.</text>
</comment>
<accession>A0AAD2D5P6</accession>
<reference evidence="1" key="1">
    <citation type="submission" date="2023-07" db="EMBL/GenBank/DDBJ databases">
        <authorList>
            <consortium name="AG Swart"/>
            <person name="Singh M."/>
            <person name="Singh A."/>
            <person name="Seah K."/>
            <person name="Emmerich C."/>
        </authorList>
    </citation>
    <scope>NUCLEOTIDE SEQUENCE</scope>
    <source>
        <strain evidence="1">DP1</strain>
    </source>
</reference>
<gene>
    <name evidence="1" type="ORF">ECRASSUSDP1_LOCUS23659</name>
</gene>
<protein>
    <submittedName>
        <fullName evidence="1">Uncharacterized protein</fullName>
    </submittedName>
</protein>
<evidence type="ECO:0000313" key="2">
    <source>
        <dbReference type="Proteomes" id="UP001295684"/>
    </source>
</evidence>